<sequence>MQSYDPIWDEIYEAGDQLNRYPFSSVVTFLYRHAPRDRARSDIRILEIGCGAGNNLWFAAREGFDVTGLDGSEAALEFARKRFAEEGLQGEFVTGDFTDLPFDADSFDIVLERGAVSMAPTRAAHKAIEEAARVLRPGGLMYAEIYSDRATTLGREGEDGVLLDTEGPFSGVGQIALYGMRGIADLFKPHLEIINLSHQETIQTEPKPVQIFANWNIICKKAD</sequence>
<comment type="caution">
    <text evidence="2">The sequence shown here is derived from an EMBL/GenBank/DDBJ whole genome shotgun (WGS) entry which is preliminary data.</text>
</comment>
<dbReference type="CDD" id="cd02440">
    <property type="entry name" value="AdoMet_MTases"/>
    <property type="match status" value="1"/>
</dbReference>
<evidence type="ECO:0000313" key="2">
    <source>
        <dbReference type="EMBL" id="MCL1630057.1"/>
    </source>
</evidence>
<organism evidence="2 3">
    <name type="scientific">Roseinatronobacter domitianus</name>
    <dbReference type="NCBI Taxonomy" id="2940293"/>
    <lineage>
        <taxon>Bacteria</taxon>
        <taxon>Pseudomonadati</taxon>
        <taxon>Pseudomonadota</taxon>
        <taxon>Alphaproteobacteria</taxon>
        <taxon>Rhodobacterales</taxon>
        <taxon>Paracoccaceae</taxon>
        <taxon>Roseinatronobacter</taxon>
    </lineage>
</organism>
<name>A0ABT0M5B5_9RHOB</name>
<protein>
    <submittedName>
        <fullName evidence="2">Class I SAM-dependent methyltransferase</fullName>
    </submittedName>
</protein>
<gene>
    <name evidence="2" type="ORF">M3N55_15080</name>
</gene>
<dbReference type="GO" id="GO:0008168">
    <property type="term" value="F:methyltransferase activity"/>
    <property type="evidence" value="ECO:0007669"/>
    <property type="project" value="UniProtKB-KW"/>
</dbReference>
<dbReference type="Pfam" id="PF13649">
    <property type="entry name" value="Methyltransf_25"/>
    <property type="match status" value="1"/>
</dbReference>
<dbReference type="InterPro" id="IPR050447">
    <property type="entry name" value="Erg6_SMT_methyltransf"/>
</dbReference>
<keyword evidence="2" id="KW-0489">Methyltransferase</keyword>
<evidence type="ECO:0000313" key="3">
    <source>
        <dbReference type="Proteomes" id="UP001202550"/>
    </source>
</evidence>
<dbReference type="PANTHER" id="PTHR44068:SF11">
    <property type="entry name" value="GERANYL DIPHOSPHATE 2-C-METHYLTRANSFERASE"/>
    <property type="match status" value="1"/>
</dbReference>
<keyword evidence="2" id="KW-0808">Transferase</keyword>
<accession>A0ABT0M5B5</accession>
<dbReference type="Proteomes" id="UP001202550">
    <property type="component" value="Unassembled WGS sequence"/>
</dbReference>
<dbReference type="EMBL" id="JALZWP010000022">
    <property type="protein sequence ID" value="MCL1630057.1"/>
    <property type="molecule type" value="Genomic_DNA"/>
</dbReference>
<dbReference type="GO" id="GO:0032259">
    <property type="term" value="P:methylation"/>
    <property type="evidence" value="ECO:0007669"/>
    <property type="project" value="UniProtKB-KW"/>
</dbReference>
<dbReference type="InterPro" id="IPR041698">
    <property type="entry name" value="Methyltransf_25"/>
</dbReference>
<dbReference type="SUPFAM" id="SSF53335">
    <property type="entry name" value="S-adenosyl-L-methionine-dependent methyltransferases"/>
    <property type="match status" value="1"/>
</dbReference>
<feature type="domain" description="Methyltransferase" evidence="1">
    <location>
        <begin position="45"/>
        <end position="139"/>
    </location>
</feature>
<reference evidence="2 3" key="1">
    <citation type="submission" date="2022-05" db="EMBL/GenBank/DDBJ databases">
        <title>Seasonal and diel survey of microbial diversity of the Tyrrhenian coast.</title>
        <authorList>
            <person name="Gattoni G."/>
            <person name="Corral P."/>
        </authorList>
    </citation>
    <scope>NUCLEOTIDE SEQUENCE [LARGE SCALE GENOMIC DNA]</scope>
    <source>
        <strain evidence="2 3">V10</strain>
    </source>
</reference>
<proteinExistence type="predicted"/>
<dbReference type="InterPro" id="IPR029063">
    <property type="entry name" value="SAM-dependent_MTases_sf"/>
</dbReference>
<dbReference type="RefSeq" id="WP_249060648.1">
    <property type="nucleotide sequence ID" value="NZ_JALZWP010000022.1"/>
</dbReference>
<evidence type="ECO:0000259" key="1">
    <source>
        <dbReference type="Pfam" id="PF13649"/>
    </source>
</evidence>
<keyword evidence="3" id="KW-1185">Reference proteome</keyword>
<dbReference type="Gene3D" id="3.40.50.150">
    <property type="entry name" value="Vaccinia Virus protein VP39"/>
    <property type="match status" value="1"/>
</dbReference>
<dbReference type="PANTHER" id="PTHR44068">
    <property type="entry name" value="ZGC:194242"/>
    <property type="match status" value="1"/>
</dbReference>